<keyword evidence="2" id="KW-1185">Reference proteome</keyword>
<reference evidence="1 2" key="1">
    <citation type="submission" date="2024-01" db="EMBL/GenBank/DDBJ databases">
        <title>Genome assemblies of Stephania.</title>
        <authorList>
            <person name="Yang L."/>
        </authorList>
    </citation>
    <scope>NUCLEOTIDE SEQUENCE [LARGE SCALE GENOMIC DNA]</scope>
    <source>
        <strain evidence="1">QJT</strain>
        <tissue evidence="1">Leaf</tissue>
    </source>
</reference>
<comment type="caution">
    <text evidence="1">The sequence shown here is derived from an EMBL/GenBank/DDBJ whole genome shotgun (WGS) entry which is preliminary data.</text>
</comment>
<dbReference type="AlphaFoldDB" id="A0AAP0ETR2"/>
<gene>
    <name evidence="1" type="ORF">Sjap_022174</name>
</gene>
<evidence type="ECO:0000313" key="2">
    <source>
        <dbReference type="Proteomes" id="UP001417504"/>
    </source>
</evidence>
<organism evidence="1 2">
    <name type="scientific">Stephania japonica</name>
    <dbReference type="NCBI Taxonomy" id="461633"/>
    <lineage>
        <taxon>Eukaryota</taxon>
        <taxon>Viridiplantae</taxon>
        <taxon>Streptophyta</taxon>
        <taxon>Embryophyta</taxon>
        <taxon>Tracheophyta</taxon>
        <taxon>Spermatophyta</taxon>
        <taxon>Magnoliopsida</taxon>
        <taxon>Ranunculales</taxon>
        <taxon>Menispermaceae</taxon>
        <taxon>Menispermoideae</taxon>
        <taxon>Cissampelideae</taxon>
        <taxon>Stephania</taxon>
    </lineage>
</organism>
<evidence type="ECO:0000313" key="1">
    <source>
        <dbReference type="EMBL" id="KAK9096677.1"/>
    </source>
</evidence>
<accession>A0AAP0ETR2</accession>
<name>A0AAP0ETR2_9MAGN</name>
<proteinExistence type="predicted"/>
<protein>
    <submittedName>
        <fullName evidence="1">Uncharacterized protein</fullName>
    </submittedName>
</protein>
<sequence>MDRSPSHTIWLPKPVFAPWTQTRARGISTRDPVHPCWTSSVVPDSLNLRTYPSRRRFESGRRKTSLGEPDGVGGAAVHGSHCLCGAEGVRLLCNGSYPAAQDRTVVCPLRESAHHPHSSYVVFCPPQTRTCALRDKYIRLTSLVPLSQYYSRPSTLNYEVLMGSGASVLNQLNGTRLTKLVYLSLRAQIRVWGAKTGLEEQDGVGGAAVHGSHYLCGARGGAPHGWAVT</sequence>
<dbReference type="Proteomes" id="UP001417504">
    <property type="component" value="Unassembled WGS sequence"/>
</dbReference>
<dbReference type="EMBL" id="JBBNAE010000009">
    <property type="protein sequence ID" value="KAK9096677.1"/>
    <property type="molecule type" value="Genomic_DNA"/>
</dbReference>